<dbReference type="Proteomes" id="UP000252519">
    <property type="component" value="Unassembled WGS sequence"/>
</dbReference>
<evidence type="ECO:0000256" key="4">
    <source>
        <dbReference type="ARBA" id="ARBA00022792"/>
    </source>
</evidence>
<evidence type="ECO:0000256" key="7">
    <source>
        <dbReference type="ARBA" id="ARBA00023136"/>
    </source>
</evidence>
<dbReference type="InterPro" id="IPR023395">
    <property type="entry name" value="MCP_dom_sf"/>
</dbReference>
<dbReference type="PANTHER" id="PTHR45678:SF5">
    <property type="entry name" value="AT03939P-RELATED"/>
    <property type="match status" value="1"/>
</dbReference>
<proteinExistence type="inferred from homology"/>
<dbReference type="GO" id="GO:0005743">
    <property type="term" value="C:mitochondrial inner membrane"/>
    <property type="evidence" value="ECO:0007669"/>
    <property type="project" value="UniProtKB-SubCell"/>
</dbReference>
<evidence type="ECO:0000256" key="2">
    <source>
        <dbReference type="ARBA" id="ARBA00006375"/>
    </source>
</evidence>
<dbReference type="EMBL" id="JOJR01000545">
    <property type="protein sequence ID" value="RCN36580.1"/>
    <property type="molecule type" value="Genomic_DNA"/>
</dbReference>
<evidence type="ECO:0000256" key="3">
    <source>
        <dbReference type="ARBA" id="ARBA00022692"/>
    </source>
</evidence>
<dbReference type="GO" id="GO:0015183">
    <property type="term" value="F:L-aspartate transmembrane transporter activity"/>
    <property type="evidence" value="ECO:0007669"/>
    <property type="project" value="TreeGrafter"/>
</dbReference>
<keyword evidence="5" id="KW-1133">Transmembrane helix</keyword>
<evidence type="ECO:0000256" key="5">
    <source>
        <dbReference type="ARBA" id="ARBA00022989"/>
    </source>
</evidence>
<evidence type="ECO:0000313" key="8">
    <source>
        <dbReference type="EMBL" id="RCN36580.1"/>
    </source>
</evidence>
<dbReference type="InterPro" id="IPR018108">
    <property type="entry name" value="MCP_transmembrane"/>
</dbReference>
<name>A0A368G0M0_ANCCA</name>
<dbReference type="OrthoDB" id="2382881at2759"/>
<keyword evidence="7" id="KW-0472">Membrane</keyword>
<dbReference type="GO" id="GO:0043490">
    <property type="term" value="P:malate-aspartate shuttle"/>
    <property type="evidence" value="ECO:0007669"/>
    <property type="project" value="TreeGrafter"/>
</dbReference>
<reference evidence="8 9" key="1">
    <citation type="submission" date="2014-10" db="EMBL/GenBank/DDBJ databases">
        <title>Draft genome of the hookworm Ancylostoma caninum.</title>
        <authorList>
            <person name="Mitreva M."/>
        </authorList>
    </citation>
    <scope>NUCLEOTIDE SEQUENCE [LARGE SCALE GENOMIC DNA]</scope>
    <source>
        <strain evidence="8 9">Baltimore</strain>
    </source>
</reference>
<keyword evidence="4" id="KW-0999">Mitochondrion inner membrane</keyword>
<protein>
    <submittedName>
        <fullName evidence="8">Uncharacterized protein</fullName>
    </submittedName>
</protein>
<keyword evidence="9" id="KW-1185">Reference proteome</keyword>
<dbReference type="PANTHER" id="PTHR45678">
    <property type="entry name" value="MITOCHONDRIAL 2-OXODICARBOXYLATE CARRIER 1-RELATED"/>
    <property type="match status" value="1"/>
</dbReference>
<dbReference type="InterPro" id="IPR051028">
    <property type="entry name" value="Mito_Solute_Carrier"/>
</dbReference>
<dbReference type="AlphaFoldDB" id="A0A368G0M0"/>
<evidence type="ECO:0000256" key="6">
    <source>
        <dbReference type="ARBA" id="ARBA00023128"/>
    </source>
</evidence>
<keyword evidence="6" id="KW-0496">Mitochondrion</keyword>
<dbReference type="STRING" id="29170.A0A368G0M0"/>
<comment type="caution">
    <text evidence="8">The sequence shown here is derived from an EMBL/GenBank/DDBJ whole genome shotgun (WGS) entry which is preliminary data.</text>
</comment>
<organism evidence="8 9">
    <name type="scientific">Ancylostoma caninum</name>
    <name type="common">Dog hookworm</name>
    <dbReference type="NCBI Taxonomy" id="29170"/>
    <lineage>
        <taxon>Eukaryota</taxon>
        <taxon>Metazoa</taxon>
        <taxon>Ecdysozoa</taxon>
        <taxon>Nematoda</taxon>
        <taxon>Chromadorea</taxon>
        <taxon>Rhabditida</taxon>
        <taxon>Rhabditina</taxon>
        <taxon>Rhabditomorpha</taxon>
        <taxon>Strongyloidea</taxon>
        <taxon>Ancylostomatidae</taxon>
        <taxon>Ancylostomatinae</taxon>
        <taxon>Ancylostoma</taxon>
    </lineage>
</organism>
<dbReference type="SUPFAM" id="SSF103506">
    <property type="entry name" value="Mitochondrial carrier"/>
    <property type="match status" value="1"/>
</dbReference>
<keyword evidence="3" id="KW-0812">Transmembrane</keyword>
<evidence type="ECO:0000256" key="1">
    <source>
        <dbReference type="ARBA" id="ARBA00004448"/>
    </source>
</evidence>
<dbReference type="Pfam" id="PF00153">
    <property type="entry name" value="Mito_carr"/>
    <property type="match status" value="1"/>
</dbReference>
<accession>A0A368G0M0</accession>
<evidence type="ECO:0000313" key="9">
    <source>
        <dbReference type="Proteomes" id="UP000252519"/>
    </source>
</evidence>
<sequence length="123" mass="13472">MAVLSQNCDIDKRSKKLDSPRLCMGGQEFSYVPKIMNGGLAGIVGVTCVFPIDLVKTRLQNQPILANGEVQYKGMCQCPSMIINWACKEMALLLESVVSVKAREQMIVPGSATVSHQMLAKNR</sequence>
<gene>
    <name evidence="8" type="ORF">ANCCAN_17545</name>
</gene>
<dbReference type="GO" id="GO:0005313">
    <property type="term" value="F:L-glutamate transmembrane transporter activity"/>
    <property type="evidence" value="ECO:0007669"/>
    <property type="project" value="TreeGrafter"/>
</dbReference>
<comment type="subcellular location">
    <subcellularLocation>
        <location evidence="1">Mitochondrion inner membrane</location>
        <topology evidence="1">Multi-pass membrane protein</topology>
    </subcellularLocation>
</comment>
<comment type="similarity">
    <text evidence="2">Belongs to the mitochondrial carrier (TC 2.A.29) family.</text>
</comment>
<dbReference type="Gene3D" id="1.50.40.10">
    <property type="entry name" value="Mitochondrial carrier domain"/>
    <property type="match status" value="1"/>
</dbReference>